<proteinExistence type="predicted"/>
<name>A0ACC1IQB0_9FUNG</name>
<dbReference type="EMBL" id="JANBPG010000205">
    <property type="protein sequence ID" value="KAJ1898836.1"/>
    <property type="molecule type" value="Genomic_DNA"/>
</dbReference>
<protein>
    <submittedName>
        <fullName evidence="1">Uncharacterized protein</fullName>
    </submittedName>
</protein>
<evidence type="ECO:0000313" key="2">
    <source>
        <dbReference type="Proteomes" id="UP001150581"/>
    </source>
</evidence>
<keyword evidence="2" id="KW-1185">Reference proteome</keyword>
<accession>A0ACC1IQB0</accession>
<dbReference type="Proteomes" id="UP001150581">
    <property type="component" value="Unassembled WGS sequence"/>
</dbReference>
<comment type="caution">
    <text evidence="1">The sequence shown here is derived from an EMBL/GenBank/DDBJ whole genome shotgun (WGS) entry which is preliminary data.</text>
</comment>
<gene>
    <name evidence="1" type="ORF">LPJ66_002499</name>
</gene>
<reference evidence="1" key="1">
    <citation type="submission" date="2022-07" db="EMBL/GenBank/DDBJ databases">
        <title>Phylogenomic reconstructions and comparative analyses of Kickxellomycotina fungi.</title>
        <authorList>
            <person name="Reynolds N.K."/>
            <person name="Stajich J.E."/>
            <person name="Barry K."/>
            <person name="Grigoriev I.V."/>
            <person name="Crous P."/>
            <person name="Smith M.E."/>
        </authorList>
    </citation>
    <scope>NUCLEOTIDE SEQUENCE</scope>
    <source>
        <strain evidence="1">Benny 63K</strain>
    </source>
</reference>
<evidence type="ECO:0000313" key="1">
    <source>
        <dbReference type="EMBL" id="KAJ1898836.1"/>
    </source>
</evidence>
<sequence length="1213" mass="128756">MQLEDALAGALEKAIGGGGHKYGSIRGNSGLSALLNNTKNAPEEIAGLAQALQKEVDALMQMHLRLGERMNNEVVRALESFFKEQWRAAQDIEAKVRQLAVSMRSHHEQIPKLSARTTVKSAKVSQQAKQRLDEETQLLIQLQQRWQKEIVGLVDGFEAIEVLRTELVRESVFRFEHYRVEFFRAAQGGADVARGIAKDMHTQARIVDTMRDSMHGSGPAQSIPVRTAAAPTPMRASVASLQSARSFQGSVDSEGDKAKGLRKLGLFLGKGRRVSKELPANASPVSSMYSRSISSSSALPAVTASGAPPSILSAVTGHSEAVSTGASSDVSGVSGNPAPLRQRSSSSNSLASAQSDQAPRNVGENVWNIQQQQQQQESSSSSSMRNGGGDFAEWVFADGSQEATSTTMDASMGSMVYVMNSQLPAIHESPGIPEEDSDIFAQKDDASRIFGDISDVPFDDIKFNDAFGPEFSTAATDALFQPNTEAAASAVDLDSVFSIPSRGKATETAIAGQNPALDAVFDFAAAFPTSSTDAVAAHKRSASIGAASKHTREEDGKGSEEPASKASDSEDNKDNEDDNDSIDQSFRVKFSIRERAICDNPDESKAALSRVTTLLRAAPSTSRGNRRRDVRTIYVPSSLPTTRAAVESEESAAVSTPLLQQPEASVATTENVSGVAANDANNNNDDDDDVLLANVAKTSRTMLDGAAKQDAIPVATATVTYVSETFEESTVFGGDVAAVGKVITAEPVDDKVKAAKGVEEVPVDSAALALDCNSQEESAAALETAGAVPLLSSRPVQLQQRHDGLVRRRAPPPPPAVRARSSNRQQQSQAALAPVDAMVPEITKGDDAAVQLRDDAMAVPLAGAEAEAESTHTVPAVPLRGRRMGSTAGPLAIAMHVHETLDFDYKQGAEGQSTISHLVTGEISMHIASAINPLELAPLRIGVQWPAHDKAQLVANPGVVVPDTSLTVALMDGREWFRFVRPNLFANVNSAGSDVAVFKYQAQGSGDQRVLPVDVSRTGSCEPGLCSLELQCAPNALGYFAGDTIVSPAVLLSIDGQISSQESRPEAVWYHERNSILWRLDNVYVPQVVGGERVESRVLMLEARGDGSPVPSTVALKFEARASRIVDVPIIIARVSGGISAPAAVVHGPASRCVKSGKCIYTFTNVLSGAVEEDVAGDFELGLNAQESSGSLAKSCRSSMTSEAWSENDDQRN</sequence>
<organism evidence="1 2">
    <name type="scientific">Kickxella alabastrina</name>
    <dbReference type="NCBI Taxonomy" id="61397"/>
    <lineage>
        <taxon>Eukaryota</taxon>
        <taxon>Fungi</taxon>
        <taxon>Fungi incertae sedis</taxon>
        <taxon>Zoopagomycota</taxon>
        <taxon>Kickxellomycotina</taxon>
        <taxon>Kickxellomycetes</taxon>
        <taxon>Kickxellales</taxon>
        <taxon>Kickxellaceae</taxon>
        <taxon>Kickxella</taxon>
    </lineage>
</organism>